<dbReference type="Proteomes" id="UP001479436">
    <property type="component" value="Unassembled WGS sequence"/>
</dbReference>
<evidence type="ECO:0000313" key="2">
    <source>
        <dbReference type="EMBL" id="KAK9759661.1"/>
    </source>
</evidence>
<sequence length="107" mass="11500">LKSKLLISQEKSSPDTPPSVSSVVVVPLVRLLSSSGRLVRKLVVRSSNLLTPSRLLKPLRLFSNLSNPSSLIASRTAKVSPVSLSLMVTPLSCLVRSLLSPKNKLVD</sequence>
<name>A0ABR2WDU4_9FUNG</name>
<gene>
    <name evidence="2" type="ORF">K7432_017102</name>
</gene>
<keyword evidence="3" id="KW-1185">Reference proteome</keyword>
<evidence type="ECO:0000256" key="1">
    <source>
        <dbReference type="SAM" id="MobiDB-lite"/>
    </source>
</evidence>
<comment type="caution">
    <text evidence="2">The sequence shown here is derived from an EMBL/GenBank/DDBJ whole genome shotgun (WGS) entry which is preliminary data.</text>
</comment>
<protein>
    <submittedName>
        <fullName evidence="2">Uncharacterized protein</fullName>
    </submittedName>
</protein>
<proteinExistence type="predicted"/>
<dbReference type="EMBL" id="JASJQH010003341">
    <property type="protein sequence ID" value="KAK9759661.1"/>
    <property type="molecule type" value="Genomic_DNA"/>
</dbReference>
<feature type="region of interest" description="Disordered" evidence="1">
    <location>
        <begin position="1"/>
        <end position="20"/>
    </location>
</feature>
<accession>A0ABR2WDU4</accession>
<reference evidence="2 3" key="1">
    <citation type="submission" date="2023-04" db="EMBL/GenBank/DDBJ databases">
        <title>Genome of Basidiobolus ranarum AG-B5.</title>
        <authorList>
            <person name="Stajich J.E."/>
            <person name="Carter-House D."/>
            <person name="Gryganskyi A."/>
        </authorList>
    </citation>
    <scope>NUCLEOTIDE SEQUENCE [LARGE SCALE GENOMIC DNA]</scope>
    <source>
        <strain evidence="2 3">AG-B5</strain>
    </source>
</reference>
<evidence type="ECO:0000313" key="3">
    <source>
        <dbReference type="Proteomes" id="UP001479436"/>
    </source>
</evidence>
<organism evidence="2 3">
    <name type="scientific">Basidiobolus ranarum</name>
    <dbReference type="NCBI Taxonomy" id="34480"/>
    <lineage>
        <taxon>Eukaryota</taxon>
        <taxon>Fungi</taxon>
        <taxon>Fungi incertae sedis</taxon>
        <taxon>Zoopagomycota</taxon>
        <taxon>Entomophthoromycotina</taxon>
        <taxon>Basidiobolomycetes</taxon>
        <taxon>Basidiobolales</taxon>
        <taxon>Basidiobolaceae</taxon>
        <taxon>Basidiobolus</taxon>
    </lineage>
</organism>
<feature type="non-terminal residue" evidence="2">
    <location>
        <position position="1"/>
    </location>
</feature>